<keyword evidence="1" id="KW-0812">Transmembrane</keyword>
<dbReference type="Proteomes" id="UP000526501">
    <property type="component" value="Unassembled WGS sequence"/>
</dbReference>
<keyword evidence="3" id="KW-1185">Reference proteome</keyword>
<feature type="transmembrane region" description="Helical" evidence="1">
    <location>
        <begin position="396"/>
        <end position="414"/>
    </location>
</feature>
<feature type="transmembrane region" description="Helical" evidence="1">
    <location>
        <begin position="153"/>
        <end position="186"/>
    </location>
</feature>
<comment type="caution">
    <text evidence="2">The sequence shown here is derived from an EMBL/GenBank/DDBJ whole genome shotgun (WGS) entry which is preliminary data.</text>
</comment>
<keyword evidence="1" id="KW-0472">Membrane</keyword>
<keyword evidence="1" id="KW-1133">Transmembrane helix</keyword>
<proteinExistence type="predicted"/>
<organism evidence="2 3">
    <name type="scientific">Pelagicoccus albus</name>
    <dbReference type="NCBI Taxonomy" id="415222"/>
    <lineage>
        <taxon>Bacteria</taxon>
        <taxon>Pseudomonadati</taxon>
        <taxon>Verrucomicrobiota</taxon>
        <taxon>Opitutia</taxon>
        <taxon>Puniceicoccales</taxon>
        <taxon>Pelagicoccaceae</taxon>
        <taxon>Pelagicoccus</taxon>
    </lineage>
</organism>
<dbReference type="RefSeq" id="WP_185658907.1">
    <property type="nucleotide sequence ID" value="NZ_CAWPOO010000005.1"/>
</dbReference>
<evidence type="ECO:0000313" key="3">
    <source>
        <dbReference type="Proteomes" id="UP000526501"/>
    </source>
</evidence>
<dbReference type="AlphaFoldDB" id="A0A7X1B5P9"/>
<feature type="transmembrane region" description="Helical" evidence="1">
    <location>
        <begin position="337"/>
        <end position="356"/>
    </location>
</feature>
<feature type="transmembrane region" description="Helical" evidence="1">
    <location>
        <begin position="308"/>
        <end position="325"/>
    </location>
</feature>
<feature type="transmembrane region" description="Helical" evidence="1">
    <location>
        <begin position="271"/>
        <end position="288"/>
    </location>
</feature>
<evidence type="ECO:0000256" key="1">
    <source>
        <dbReference type="SAM" id="Phobius"/>
    </source>
</evidence>
<evidence type="ECO:0000313" key="2">
    <source>
        <dbReference type="EMBL" id="MBC2605023.1"/>
    </source>
</evidence>
<sequence>MSAPDTPAPTKPPLFIRHIWWATLIFALLTHWFSTANRIDQITSLSAIENWSVETPARDNDSPTGYELGQRNLIIPGHHNPSYWWITEAQLSAEQGSFRLRHIEYDSAPEGREAFRTSPYRIWLTATGWLYGTIKNEPLGYSIERAALFSDPLLFGIFLALGTLYTALFIGRISAALFPLTCLWIFPLNASFQAGAPDPHSLSWVLALGSLLPLFSNAKNARWHFAAAGVFGGLGLWNDADFQLPVLLMTLIAGIVGELFSPKNEDRSGPWFNWGVSSATIVLASSLFELGSESFSLNLDTVNPLQALFYLGAGGLLSSLSRFKRTGWAEFKTSHRAVLIASLVLLLLWPIASMISETGSLLANDFYARQIANHPSGGIAESFGAWLQKSDGAMKFAVLAPVAALFYALALLVMGKVGSEIRSRALFAFSAAFLAFVISMIQIRWWSLFDLYIVCLIAVLCSKVDSTSILDILKKIAVAAISLPGLLVSLTQDGYATDIAQLNTLQKQSFVERDFAHWLNKRSSDQEMVLFSTPMFSSGAAYYGGFDVIVSADEANKTGYDKAIRLASSDSQQETTILLESNKITHVVLPMWDPMFEQFVRIGTGKPRGEELPQNAFVVALKDWDIPLWMQALNYSLPQGSGLESFELNAFALQAEQDPEMALSRLADLFVERGKLWEAKSIREALTQYPRDVNALAAIANIDYATREKAKLEESMEAVIPYLSRRSARNLPLDRRVNLAALFARTQKLDLAKTQIRAGMDNLDAEQLKRLSPAATGALLALSKALKIPFPDDELEQTALELVATEVRQKFEN</sequence>
<protein>
    <submittedName>
        <fullName evidence="2">Uncharacterized protein</fullName>
    </submittedName>
</protein>
<accession>A0A7X1B5P9</accession>
<feature type="transmembrane region" description="Helical" evidence="1">
    <location>
        <begin position="242"/>
        <end position="259"/>
    </location>
</feature>
<dbReference type="EMBL" id="JACHVC010000005">
    <property type="protein sequence ID" value="MBC2605023.1"/>
    <property type="molecule type" value="Genomic_DNA"/>
</dbReference>
<reference evidence="2 3" key="1">
    <citation type="submission" date="2020-07" db="EMBL/GenBank/DDBJ databases">
        <authorList>
            <person name="Feng X."/>
        </authorList>
    </citation>
    <scope>NUCLEOTIDE SEQUENCE [LARGE SCALE GENOMIC DNA]</scope>
    <source>
        <strain evidence="2 3">JCM23202</strain>
    </source>
</reference>
<feature type="transmembrane region" description="Helical" evidence="1">
    <location>
        <begin position="426"/>
        <end position="445"/>
    </location>
</feature>
<gene>
    <name evidence="2" type="ORF">H5P27_03105</name>
</gene>
<name>A0A7X1B5P9_9BACT</name>
<feature type="transmembrane region" description="Helical" evidence="1">
    <location>
        <begin position="15"/>
        <end position="33"/>
    </location>
</feature>